<reference evidence="2 3" key="1">
    <citation type="submission" date="2018-03" db="EMBL/GenBank/DDBJ databases">
        <title>Aeromonas veronii whole genome sequencing and analysis.</title>
        <authorList>
            <person name="Xie H."/>
            <person name="Liu T."/>
            <person name="Wang K."/>
        </authorList>
    </citation>
    <scope>NUCLEOTIDE SEQUENCE [LARGE SCALE GENOMIC DNA]</scope>
    <source>
        <strain evidence="2 3">XH.VA.1</strain>
    </source>
</reference>
<feature type="transmembrane region" description="Helical" evidence="1">
    <location>
        <begin position="69"/>
        <end position="87"/>
    </location>
</feature>
<accession>A0A2T4MZJ1</accession>
<organism evidence="2 3">
    <name type="scientific">Aeromonas veronii</name>
    <dbReference type="NCBI Taxonomy" id="654"/>
    <lineage>
        <taxon>Bacteria</taxon>
        <taxon>Pseudomonadati</taxon>
        <taxon>Pseudomonadota</taxon>
        <taxon>Gammaproteobacteria</taxon>
        <taxon>Aeromonadales</taxon>
        <taxon>Aeromonadaceae</taxon>
        <taxon>Aeromonas</taxon>
    </lineage>
</organism>
<dbReference type="RefSeq" id="WP_107683880.1">
    <property type="nucleotide sequence ID" value="NZ_PZKL01000037.1"/>
</dbReference>
<proteinExistence type="predicted"/>
<comment type="caution">
    <text evidence="2">The sequence shown here is derived from an EMBL/GenBank/DDBJ whole genome shotgun (WGS) entry which is preliminary data.</text>
</comment>
<name>A0A2T4MZJ1_AERVE</name>
<keyword evidence="1" id="KW-0812">Transmembrane</keyword>
<gene>
    <name evidence="2" type="ORF">DAA48_15655</name>
</gene>
<dbReference type="Proteomes" id="UP000241986">
    <property type="component" value="Unassembled WGS sequence"/>
</dbReference>
<feature type="transmembrane region" description="Helical" evidence="1">
    <location>
        <begin position="36"/>
        <end position="54"/>
    </location>
</feature>
<dbReference type="EMBL" id="PZKL01000037">
    <property type="protein sequence ID" value="PTH79998.1"/>
    <property type="molecule type" value="Genomic_DNA"/>
</dbReference>
<protein>
    <submittedName>
        <fullName evidence="2">Uncharacterized protein</fullName>
    </submittedName>
</protein>
<sequence length="191" mass="22333">MAINIKGKIQKPSFVHVSMGKIRLLIRFKLGRAMEVRIIALFWLMTILVSGYIFESVRLKGAIFNLNQMHIQIMALVVMCYSGYKIFGMMVNDVYININPRQITISQSPISLIEKTEQLKSKNVVEIFVDYKDGTFSRSYIVSALMKNQNNIEILTTTNRRLATYLERRIIKHLREQEERDRLERKEKASQ</sequence>
<evidence type="ECO:0000313" key="2">
    <source>
        <dbReference type="EMBL" id="PTH79998.1"/>
    </source>
</evidence>
<keyword evidence="1" id="KW-0472">Membrane</keyword>
<evidence type="ECO:0000313" key="3">
    <source>
        <dbReference type="Proteomes" id="UP000241986"/>
    </source>
</evidence>
<dbReference type="AlphaFoldDB" id="A0A2T4MZJ1"/>
<evidence type="ECO:0000256" key="1">
    <source>
        <dbReference type="SAM" id="Phobius"/>
    </source>
</evidence>
<keyword evidence="1" id="KW-1133">Transmembrane helix</keyword>